<feature type="transmembrane region" description="Helical" evidence="1">
    <location>
        <begin position="129"/>
        <end position="148"/>
    </location>
</feature>
<name>A0A1E8GR20_9LACT</name>
<accession>A0A1E8GR20</accession>
<comment type="caution">
    <text evidence="2">The sequence shown here is derived from an EMBL/GenBank/DDBJ whole genome shotgun (WGS) entry which is preliminary data.</text>
</comment>
<dbReference type="EMBL" id="MKIR01000004">
    <property type="protein sequence ID" value="OFI50073.1"/>
    <property type="molecule type" value="Genomic_DNA"/>
</dbReference>
<keyword evidence="1" id="KW-1133">Transmembrane helix</keyword>
<dbReference type="RefSeq" id="WP_070791749.1">
    <property type="nucleotide sequence ID" value="NZ_MKIR01000004.1"/>
</dbReference>
<keyword evidence="1" id="KW-0812">Transmembrane</keyword>
<protein>
    <recommendedName>
        <fullName evidence="4">ABC transporter permease</fullName>
    </recommendedName>
</protein>
<feature type="transmembrane region" description="Helical" evidence="1">
    <location>
        <begin position="299"/>
        <end position="317"/>
    </location>
</feature>
<evidence type="ECO:0008006" key="4">
    <source>
        <dbReference type="Google" id="ProtNLM"/>
    </source>
</evidence>
<dbReference type="InterPro" id="IPR010288">
    <property type="entry name" value="EcsB_ABC"/>
</dbReference>
<dbReference type="PIRSF" id="PIRSF037259">
    <property type="entry name" value="EcsB_ABC"/>
    <property type="match status" value="1"/>
</dbReference>
<sequence>MHKLFSKRRQDFYKQNSKYLRYVFNDHFVILLFLMMGFLMVQYAQFVRTIPENWFWGKIIVVLISLVTLIFGNLATFIEEADKQFLLPKEEEVKQHIRSSVQKSMTFPVILFFVTALILYPISAKSFMAGLWLPIIQVIILASIKYVLLIQKSNSYVKNNLLNWDKAIDDEKKRQTNILKIYSQFVDVPGIKPVVKRRKVFDELLNVIKKEHRNTYLYLFARHFLRTGDYFGLYMRLGILSIILLFAVSSPIISLVGVLFINFILLFQLIPIKKSYDYQVLNRIYPISKEEKSTSLKQLLMVSMTLLALVQTIVALFTFEKIIFVPLILIGTLAVLLFYTSRKVD</sequence>
<dbReference type="GO" id="GO:0016020">
    <property type="term" value="C:membrane"/>
    <property type="evidence" value="ECO:0007669"/>
    <property type="project" value="InterPro"/>
</dbReference>
<evidence type="ECO:0000313" key="3">
    <source>
        <dbReference type="Proteomes" id="UP000178622"/>
    </source>
</evidence>
<dbReference type="AlphaFoldDB" id="A0A1E8GR20"/>
<dbReference type="Pfam" id="PF05975">
    <property type="entry name" value="EcsB"/>
    <property type="match status" value="1"/>
</dbReference>
<evidence type="ECO:0000313" key="2">
    <source>
        <dbReference type="EMBL" id="OFI50073.1"/>
    </source>
</evidence>
<dbReference type="OrthoDB" id="2447941at2"/>
<feature type="transmembrane region" description="Helical" evidence="1">
    <location>
        <begin position="230"/>
        <end position="246"/>
    </location>
</feature>
<reference evidence="3" key="1">
    <citation type="submission" date="2016-09" db="EMBL/GenBank/DDBJ databases">
        <title>Draft genome sequence of a novel species of the family Streptococcaceae isolated from flowers.</title>
        <authorList>
            <person name="Chuah L.-O."/>
            <person name="Yap K.-P."/>
            <person name="Thong K.L."/>
            <person name="Liong M.T."/>
            <person name="Ahmad R."/>
            <person name="Rusul G."/>
        </authorList>
    </citation>
    <scope>NUCLEOTIDE SEQUENCE [LARGE SCALE GENOMIC DNA]</scope>
    <source>
        <strain evidence="3">DF1</strain>
    </source>
</reference>
<gene>
    <name evidence="2" type="ORF">BG261_10545</name>
</gene>
<dbReference type="Proteomes" id="UP000178622">
    <property type="component" value="Unassembled WGS sequence"/>
</dbReference>
<feature type="transmembrane region" description="Helical" evidence="1">
    <location>
        <begin position="20"/>
        <end position="43"/>
    </location>
</feature>
<keyword evidence="3" id="KW-1185">Reference proteome</keyword>
<feature type="transmembrane region" description="Helical" evidence="1">
    <location>
        <begin position="104"/>
        <end position="123"/>
    </location>
</feature>
<feature type="transmembrane region" description="Helical" evidence="1">
    <location>
        <begin position="323"/>
        <end position="340"/>
    </location>
</feature>
<feature type="transmembrane region" description="Helical" evidence="1">
    <location>
        <begin position="252"/>
        <end position="270"/>
    </location>
</feature>
<dbReference type="STRING" id="1859473.BG261_10545"/>
<organism evidence="2 3">
    <name type="scientific">Floricoccus tropicus</name>
    <dbReference type="NCBI Taxonomy" id="1859473"/>
    <lineage>
        <taxon>Bacteria</taxon>
        <taxon>Bacillati</taxon>
        <taxon>Bacillota</taxon>
        <taxon>Bacilli</taxon>
        <taxon>Lactobacillales</taxon>
        <taxon>Streptococcaceae</taxon>
        <taxon>Floricoccus</taxon>
    </lineage>
</organism>
<keyword evidence="1" id="KW-0472">Membrane</keyword>
<feature type="transmembrane region" description="Helical" evidence="1">
    <location>
        <begin position="55"/>
        <end position="78"/>
    </location>
</feature>
<evidence type="ECO:0000256" key="1">
    <source>
        <dbReference type="SAM" id="Phobius"/>
    </source>
</evidence>
<proteinExistence type="predicted"/>